<comment type="caution">
    <text evidence="2">The sequence shown here is derived from an EMBL/GenBank/DDBJ whole genome shotgun (WGS) entry which is preliminary data.</text>
</comment>
<dbReference type="RefSeq" id="WP_094855920.1">
    <property type="nucleotide sequence ID" value="NZ_NEVM01000005.1"/>
</dbReference>
<evidence type="ECO:0000256" key="1">
    <source>
        <dbReference type="SAM" id="Phobius"/>
    </source>
</evidence>
<accession>A0A261S2Y7</accession>
<dbReference type="EMBL" id="NEVM01000005">
    <property type="protein sequence ID" value="OZI31511.1"/>
    <property type="molecule type" value="Genomic_DNA"/>
</dbReference>
<protein>
    <submittedName>
        <fullName evidence="2">Uncharacterized protein</fullName>
    </submittedName>
</protein>
<name>A0A261S2Y7_9BORD</name>
<dbReference type="Proteomes" id="UP000216020">
    <property type="component" value="Unassembled WGS sequence"/>
</dbReference>
<gene>
    <name evidence="2" type="ORF">CAL29_26830</name>
</gene>
<dbReference type="OrthoDB" id="8688589at2"/>
<evidence type="ECO:0000313" key="3">
    <source>
        <dbReference type="Proteomes" id="UP000216020"/>
    </source>
</evidence>
<evidence type="ECO:0000313" key="2">
    <source>
        <dbReference type="EMBL" id="OZI31511.1"/>
    </source>
</evidence>
<proteinExistence type="predicted"/>
<feature type="transmembrane region" description="Helical" evidence="1">
    <location>
        <begin position="32"/>
        <end position="52"/>
    </location>
</feature>
<keyword evidence="3" id="KW-1185">Reference proteome</keyword>
<keyword evidence="1" id="KW-0812">Transmembrane</keyword>
<organism evidence="2 3">
    <name type="scientific">Bordetella genomosp. 10</name>
    <dbReference type="NCBI Taxonomy" id="1416804"/>
    <lineage>
        <taxon>Bacteria</taxon>
        <taxon>Pseudomonadati</taxon>
        <taxon>Pseudomonadota</taxon>
        <taxon>Betaproteobacteria</taxon>
        <taxon>Burkholderiales</taxon>
        <taxon>Alcaligenaceae</taxon>
        <taxon>Bordetella</taxon>
    </lineage>
</organism>
<keyword evidence="1" id="KW-0472">Membrane</keyword>
<keyword evidence="1" id="KW-1133">Transmembrane helix</keyword>
<sequence length="170" mass="18237">MTSSHPLPDDDALRHPDTGRVLLAMLAQGRHAARWSLLLTVAAVVLLAVGVLHEKNAADWTAAWRNPPAAALWLSLLAGVAQRYYALRVALDASLFAQLYARPTVDDHDLLRLDNGLALLGGRKEGAPGGAPRGLRSRWTGALRLLRRQLACCALQALCLLGAGVLAWIS</sequence>
<dbReference type="AlphaFoldDB" id="A0A261S2Y7"/>
<reference evidence="3" key="1">
    <citation type="submission" date="2017-05" db="EMBL/GenBank/DDBJ databases">
        <title>Complete and WGS of Bordetella genogroups.</title>
        <authorList>
            <person name="Spilker T."/>
            <person name="Lipuma J."/>
        </authorList>
    </citation>
    <scope>NUCLEOTIDE SEQUENCE [LARGE SCALE GENOMIC DNA]</scope>
    <source>
        <strain evidence="3">AU16122</strain>
    </source>
</reference>
<feature type="transmembrane region" description="Helical" evidence="1">
    <location>
        <begin position="150"/>
        <end position="169"/>
    </location>
</feature>